<dbReference type="InParanoid" id="E5AFS0"/>
<dbReference type="AlphaFoldDB" id="E5AFS0"/>
<gene>
    <name evidence="1" type="ORF">LEMA_uP008460.1</name>
</gene>
<sequence length="57" mass="6479">MYAGCAGYAPVERMWEQLGRAELERLLWRDVLVYDGLAGKVGEWKRGMDGRMGRCDG</sequence>
<keyword evidence="2" id="KW-1185">Reference proteome</keyword>
<dbReference type="OrthoDB" id="10364712at2759"/>
<dbReference type="HOGENOM" id="CLU_2996916_0_0_1"/>
<evidence type="ECO:0000313" key="1">
    <source>
        <dbReference type="EMBL" id="CBY02059.1"/>
    </source>
</evidence>
<accession>E5AFS0</accession>
<proteinExistence type="predicted"/>
<reference evidence="2" key="1">
    <citation type="journal article" date="2011" name="Nat. Commun.">
        <title>Effector diversification within compartments of the Leptosphaeria maculans genome affected by Repeat-Induced Point mutations.</title>
        <authorList>
            <person name="Rouxel T."/>
            <person name="Grandaubert J."/>
            <person name="Hane J.K."/>
            <person name="Hoede C."/>
            <person name="van de Wouw A.P."/>
            <person name="Couloux A."/>
            <person name="Dominguez V."/>
            <person name="Anthouard V."/>
            <person name="Bally P."/>
            <person name="Bourras S."/>
            <person name="Cozijnsen A.J."/>
            <person name="Ciuffetti L.M."/>
            <person name="Degrave A."/>
            <person name="Dilmaghani A."/>
            <person name="Duret L."/>
            <person name="Fudal I."/>
            <person name="Goodwin S.B."/>
            <person name="Gout L."/>
            <person name="Glaser N."/>
            <person name="Linglin J."/>
            <person name="Kema G.H.J."/>
            <person name="Lapalu N."/>
            <person name="Lawrence C.B."/>
            <person name="May K."/>
            <person name="Meyer M."/>
            <person name="Ollivier B."/>
            <person name="Poulain J."/>
            <person name="Schoch C.L."/>
            <person name="Simon A."/>
            <person name="Spatafora J.W."/>
            <person name="Stachowiak A."/>
            <person name="Turgeon B.G."/>
            <person name="Tyler B.M."/>
            <person name="Vincent D."/>
            <person name="Weissenbach J."/>
            <person name="Amselem J."/>
            <person name="Quesneville H."/>
            <person name="Oliver R.P."/>
            <person name="Wincker P."/>
            <person name="Balesdent M.-H."/>
            <person name="Howlett B.J."/>
        </authorList>
    </citation>
    <scope>NUCLEOTIDE SEQUENCE [LARGE SCALE GENOMIC DNA]</scope>
    <source>
        <strain evidence="2">JN3 / isolate v23.1.3 / race Av1-4-5-6-7-8</strain>
    </source>
</reference>
<dbReference type="VEuPathDB" id="FungiDB:LEMA_uP008460.1"/>
<dbReference type="Proteomes" id="UP000002668">
    <property type="component" value="Genome"/>
</dbReference>
<dbReference type="EMBL" id="FP929139">
    <property type="protein sequence ID" value="CBY02059.1"/>
    <property type="molecule type" value="Genomic_DNA"/>
</dbReference>
<protein>
    <submittedName>
        <fullName evidence="1">Predicted protein</fullName>
    </submittedName>
</protein>
<evidence type="ECO:0000313" key="2">
    <source>
        <dbReference type="Proteomes" id="UP000002668"/>
    </source>
</evidence>
<name>E5AFS0_LEPMJ</name>
<organism evidence="1 2">
    <name type="scientific">Leptosphaeria maculans (strain JN3 / isolate v23.1.3 / race Av1-4-5-6-7-8)</name>
    <name type="common">Blackleg fungus</name>
    <name type="synonym">Phoma lingam</name>
    <dbReference type="NCBI Taxonomy" id="985895"/>
    <lineage>
        <taxon>Eukaryota</taxon>
        <taxon>Fungi</taxon>
        <taxon>Dikarya</taxon>
        <taxon>Ascomycota</taxon>
        <taxon>Pezizomycotina</taxon>
        <taxon>Dothideomycetes</taxon>
        <taxon>Pleosporomycetidae</taxon>
        <taxon>Pleosporales</taxon>
        <taxon>Pleosporineae</taxon>
        <taxon>Leptosphaeriaceae</taxon>
        <taxon>Plenodomus</taxon>
        <taxon>Plenodomus lingam/Leptosphaeria maculans species complex</taxon>
    </lineage>
</organism>